<dbReference type="Gene3D" id="1.10.10.10">
    <property type="entry name" value="Winged helix-like DNA-binding domain superfamily/Winged helix DNA-binding domain"/>
    <property type="match status" value="1"/>
</dbReference>
<name>A0ABW8SRE3_9CLOT</name>
<dbReference type="InterPro" id="IPR000835">
    <property type="entry name" value="HTH_MarR-typ"/>
</dbReference>
<dbReference type="SMART" id="SM00347">
    <property type="entry name" value="HTH_MARR"/>
    <property type="match status" value="1"/>
</dbReference>
<dbReference type="InterPro" id="IPR000182">
    <property type="entry name" value="GNAT_dom"/>
</dbReference>
<keyword evidence="5" id="KW-1185">Reference proteome</keyword>
<keyword evidence="4" id="KW-0012">Acyltransferase</keyword>
<dbReference type="Gene3D" id="3.40.630.30">
    <property type="match status" value="1"/>
</dbReference>
<evidence type="ECO:0000313" key="5">
    <source>
        <dbReference type="Proteomes" id="UP001623660"/>
    </source>
</evidence>
<dbReference type="EC" id="2.3.1.-" evidence="4"/>
<keyword evidence="1 4" id="KW-0808">Transferase</keyword>
<evidence type="ECO:0000313" key="4">
    <source>
        <dbReference type="EMBL" id="MFL0198509.1"/>
    </source>
</evidence>
<evidence type="ECO:0000259" key="3">
    <source>
        <dbReference type="PROSITE" id="PS51186"/>
    </source>
</evidence>
<dbReference type="InterPro" id="IPR036388">
    <property type="entry name" value="WH-like_DNA-bd_sf"/>
</dbReference>
<dbReference type="GO" id="GO:0016746">
    <property type="term" value="F:acyltransferase activity"/>
    <property type="evidence" value="ECO:0007669"/>
    <property type="project" value="UniProtKB-KW"/>
</dbReference>
<dbReference type="RefSeq" id="WP_406794620.1">
    <property type="nucleotide sequence ID" value="NZ_JBJHZX010000065.1"/>
</dbReference>
<dbReference type="Pfam" id="PF01047">
    <property type="entry name" value="MarR"/>
    <property type="match status" value="1"/>
</dbReference>
<reference evidence="4 5" key="1">
    <citation type="submission" date="2024-11" db="EMBL/GenBank/DDBJ databases">
        <authorList>
            <person name="Heng Y.C."/>
            <person name="Lim A.C.H."/>
            <person name="Lee J.K.Y."/>
            <person name="Kittelmann S."/>
        </authorList>
    </citation>
    <scope>NUCLEOTIDE SEQUENCE [LARGE SCALE GENOMIC DNA]</scope>
    <source>
        <strain evidence="4 5">WILCCON 0269</strain>
    </source>
</reference>
<dbReference type="Pfam" id="PF00583">
    <property type="entry name" value="Acetyltransf_1"/>
    <property type="match status" value="1"/>
</dbReference>
<dbReference type="PROSITE" id="PS51186">
    <property type="entry name" value="GNAT"/>
    <property type="match status" value="1"/>
</dbReference>
<proteinExistence type="predicted"/>
<evidence type="ECO:0000259" key="2">
    <source>
        <dbReference type="PROSITE" id="PS50995"/>
    </source>
</evidence>
<dbReference type="PROSITE" id="PS50995">
    <property type="entry name" value="HTH_MARR_2"/>
    <property type="match status" value="1"/>
</dbReference>
<organism evidence="4 5">
    <name type="scientific">Candidatus Clostridium eludens</name>
    <dbReference type="NCBI Taxonomy" id="3381663"/>
    <lineage>
        <taxon>Bacteria</taxon>
        <taxon>Bacillati</taxon>
        <taxon>Bacillota</taxon>
        <taxon>Clostridia</taxon>
        <taxon>Eubacteriales</taxon>
        <taxon>Clostridiaceae</taxon>
        <taxon>Clostridium</taxon>
    </lineage>
</organism>
<dbReference type="SUPFAM" id="SSF55729">
    <property type="entry name" value="Acyl-CoA N-acyltransferases (Nat)"/>
    <property type="match status" value="1"/>
</dbReference>
<gene>
    <name evidence="4" type="ORF">ACJDU8_23555</name>
</gene>
<feature type="domain" description="HTH marR-type" evidence="2">
    <location>
        <begin position="3"/>
        <end position="138"/>
    </location>
</feature>
<dbReference type="PANTHER" id="PTHR13947">
    <property type="entry name" value="GNAT FAMILY N-ACETYLTRANSFERASE"/>
    <property type="match status" value="1"/>
</dbReference>
<accession>A0ABW8SRE3</accession>
<dbReference type="InterPro" id="IPR016181">
    <property type="entry name" value="Acyl_CoA_acyltransferase"/>
</dbReference>
<dbReference type="SUPFAM" id="SSF46785">
    <property type="entry name" value="Winged helix' DNA-binding domain"/>
    <property type="match status" value="1"/>
</dbReference>
<sequence>MTKVNVISEVRNFSRFYTNILGLLDQSILDSPYSLTEVRILFEINEIDKCTANTLIDKLGVDKGYLSRILNRLKSNELISKEKCSNDGRLNFLKLTVTGKQLLINLSKKSDIQIENLINHLKKDEKEKLVDSMKYIIKSLSDNRKLFKIRTYKSSDINYIIKKHREVYKNEFGFSHEFGDYVEKYLIQFDRSHDVDKGNIWIAEENNKPIGIIAIAKVDDLTAQLRWFLIERDVRNKGLGHILLNTALNFCKEKNYNHIILWTVNVLKAARYLYKSYGFNLTESINNTNWTDCLVKEERWELYL</sequence>
<dbReference type="PANTHER" id="PTHR13947:SF37">
    <property type="entry name" value="LD18367P"/>
    <property type="match status" value="1"/>
</dbReference>
<dbReference type="Proteomes" id="UP001623660">
    <property type="component" value="Unassembled WGS sequence"/>
</dbReference>
<protein>
    <submittedName>
        <fullName evidence="4">GNAT family N-acetyltransferase</fullName>
        <ecNumber evidence="4">2.3.1.-</ecNumber>
    </submittedName>
</protein>
<dbReference type="EMBL" id="JBJHZX010000065">
    <property type="protein sequence ID" value="MFL0198509.1"/>
    <property type="molecule type" value="Genomic_DNA"/>
</dbReference>
<comment type="caution">
    <text evidence="4">The sequence shown here is derived from an EMBL/GenBank/DDBJ whole genome shotgun (WGS) entry which is preliminary data.</text>
</comment>
<dbReference type="InterPro" id="IPR036390">
    <property type="entry name" value="WH_DNA-bd_sf"/>
</dbReference>
<evidence type="ECO:0000256" key="1">
    <source>
        <dbReference type="ARBA" id="ARBA00022679"/>
    </source>
</evidence>
<feature type="domain" description="N-acetyltransferase" evidence="3">
    <location>
        <begin position="147"/>
        <end position="304"/>
    </location>
</feature>
<dbReference type="InterPro" id="IPR050769">
    <property type="entry name" value="NAT_camello-type"/>
</dbReference>
<dbReference type="CDD" id="cd04301">
    <property type="entry name" value="NAT_SF"/>
    <property type="match status" value="1"/>
</dbReference>